<feature type="compositionally biased region" description="Pro residues" evidence="1">
    <location>
        <begin position="63"/>
        <end position="73"/>
    </location>
</feature>
<name>A0AA40CIL5_9PEZI</name>
<evidence type="ECO:0000256" key="1">
    <source>
        <dbReference type="SAM" id="MobiDB-lite"/>
    </source>
</evidence>
<gene>
    <name evidence="2" type="ORF">B0T16DRAFT_423659</name>
</gene>
<protein>
    <submittedName>
        <fullName evidence="2">Uncharacterized protein</fullName>
    </submittedName>
</protein>
<dbReference type="Proteomes" id="UP001174936">
    <property type="component" value="Unassembled WGS sequence"/>
</dbReference>
<organism evidence="2 3">
    <name type="scientific">Cercophora newfieldiana</name>
    <dbReference type="NCBI Taxonomy" id="92897"/>
    <lineage>
        <taxon>Eukaryota</taxon>
        <taxon>Fungi</taxon>
        <taxon>Dikarya</taxon>
        <taxon>Ascomycota</taxon>
        <taxon>Pezizomycotina</taxon>
        <taxon>Sordariomycetes</taxon>
        <taxon>Sordariomycetidae</taxon>
        <taxon>Sordariales</taxon>
        <taxon>Lasiosphaeriaceae</taxon>
        <taxon>Cercophora</taxon>
    </lineage>
</organism>
<evidence type="ECO:0000313" key="2">
    <source>
        <dbReference type="EMBL" id="KAK0639740.1"/>
    </source>
</evidence>
<feature type="compositionally biased region" description="Polar residues" evidence="1">
    <location>
        <begin position="49"/>
        <end position="58"/>
    </location>
</feature>
<dbReference type="EMBL" id="JAULSV010000007">
    <property type="protein sequence ID" value="KAK0639740.1"/>
    <property type="molecule type" value="Genomic_DNA"/>
</dbReference>
<keyword evidence="3" id="KW-1185">Reference proteome</keyword>
<sequence>MHDPNQHFLPTNLGPTSGSRSRPRFCCCRLRSDRITNICPPTALVQTPDPRQNDQQRNFPPYSAFPPKDPPPTKSGMPFVHCPSISA</sequence>
<dbReference type="AlphaFoldDB" id="A0AA40CIL5"/>
<evidence type="ECO:0000313" key="3">
    <source>
        <dbReference type="Proteomes" id="UP001174936"/>
    </source>
</evidence>
<comment type="caution">
    <text evidence="2">The sequence shown here is derived from an EMBL/GenBank/DDBJ whole genome shotgun (WGS) entry which is preliminary data.</text>
</comment>
<feature type="region of interest" description="Disordered" evidence="1">
    <location>
        <begin position="1"/>
        <end position="22"/>
    </location>
</feature>
<feature type="region of interest" description="Disordered" evidence="1">
    <location>
        <begin position="40"/>
        <end position="78"/>
    </location>
</feature>
<reference evidence="2" key="1">
    <citation type="submission" date="2023-06" db="EMBL/GenBank/DDBJ databases">
        <title>Genome-scale phylogeny and comparative genomics of the fungal order Sordariales.</title>
        <authorList>
            <consortium name="Lawrence Berkeley National Laboratory"/>
            <person name="Hensen N."/>
            <person name="Bonometti L."/>
            <person name="Westerberg I."/>
            <person name="Brannstrom I.O."/>
            <person name="Guillou S."/>
            <person name="Cros-Aarteil S."/>
            <person name="Calhoun S."/>
            <person name="Haridas S."/>
            <person name="Kuo A."/>
            <person name="Mondo S."/>
            <person name="Pangilinan J."/>
            <person name="Riley R."/>
            <person name="Labutti K."/>
            <person name="Andreopoulos B."/>
            <person name="Lipzen A."/>
            <person name="Chen C."/>
            <person name="Yanf M."/>
            <person name="Daum C."/>
            <person name="Ng V."/>
            <person name="Clum A."/>
            <person name="Steindorff A."/>
            <person name="Ohm R."/>
            <person name="Martin F."/>
            <person name="Silar P."/>
            <person name="Natvig D."/>
            <person name="Lalanne C."/>
            <person name="Gautier V."/>
            <person name="Ament-Velasquez S.L."/>
            <person name="Kruys A."/>
            <person name="Hutchinson M.I."/>
            <person name="Powell A.J."/>
            <person name="Barry K."/>
            <person name="Miller A.N."/>
            <person name="Grigoriev I.V."/>
            <person name="Debuchy R."/>
            <person name="Gladieux P."/>
            <person name="Thoren M.H."/>
            <person name="Johannesson H."/>
        </authorList>
    </citation>
    <scope>NUCLEOTIDE SEQUENCE</scope>
    <source>
        <strain evidence="2">SMH2532-1</strain>
    </source>
</reference>
<proteinExistence type="predicted"/>
<accession>A0AA40CIL5</accession>